<dbReference type="GO" id="GO:0030170">
    <property type="term" value="F:pyridoxal phosphate binding"/>
    <property type="evidence" value="ECO:0007669"/>
    <property type="project" value="TreeGrafter"/>
</dbReference>
<name>A0A1I7DLX0_9RHOB</name>
<dbReference type="InterPro" id="IPR015422">
    <property type="entry name" value="PyrdxlP-dep_Trfase_small"/>
</dbReference>
<organism evidence="6 7">
    <name type="scientific">Sedimentitalea nanhaiensis</name>
    <dbReference type="NCBI Taxonomy" id="999627"/>
    <lineage>
        <taxon>Bacteria</taxon>
        <taxon>Pseudomonadati</taxon>
        <taxon>Pseudomonadota</taxon>
        <taxon>Alphaproteobacteria</taxon>
        <taxon>Rhodobacterales</taxon>
        <taxon>Paracoccaceae</taxon>
        <taxon>Sedimentitalea</taxon>
    </lineage>
</organism>
<dbReference type="Pfam" id="PF01041">
    <property type="entry name" value="DegT_DnrJ_EryC1"/>
    <property type="match status" value="1"/>
</dbReference>
<dbReference type="OrthoDB" id="9768668at2"/>
<dbReference type="PANTHER" id="PTHR30244">
    <property type="entry name" value="TRANSAMINASE"/>
    <property type="match status" value="1"/>
</dbReference>
<accession>A0A1I7DLX0</accession>
<keyword evidence="7" id="KW-1185">Reference proteome</keyword>
<proteinExistence type="inferred from homology"/>
<dbReference type="Gene3D" id="3.40.640.10">
    <property type="entry name" value="Type I PLP-dependent aspartate aminotransferase-like (Major domain)"/>
    <property type="match status" value="1"/>
</dbReference>
<feature type="active site" description="Proton acceptor" evidence="3">
    <location>
        <position position="187"/>
    </location>
</feature>
<evidence type="ECO:0000313" key="7">
    <source>
        <dbReference type="Proteomes" id="UP000182466"/>
    </source>
</evidence>
<dbReference type="GO" id="GO:0008483">
    <property type="term" value="F:transaminase activity"/>
    <property type="evidence" value="ECO:0007669"/>
    <property type="project" value="TreeGrafter"/>
</dbReference>
<dbReference type="CDD" id="cd00616">
    <property type="entry name" value="AHBA_syn"/>
    <property type="match status" value="1"/>
</dbReference>
<sequence length="372" mass="39669">MEVSANSFDRLWADCKDDYTAAVTQVGASGWYILGRQVAAFEADLATYCGRDTAVGCGNGMDALEIALRAAGIGPGDRVLTTPLSAFATGLAILRAGAEPVYCDTDGHGLLDPDAAEAALAEDPSIRAIIPVHLYGYLADMPRFTAMAAARGITVIEDAAQAIGARRDGRGVGADGHAVAFSFYPTKNLGAIGDGGALLPANADMDDTARSIRNYGQTERYIHEVIGLNSRLDELHAATLRMAFLPRLDTWLDRRRAIAAAYLAGLDTPHATPVPGPDPDGAGWHLFPVLTAPERRDAFLDHLKQHSIQGGLHYPVLIPDQKAMTDRGAPVVHGTLTNARRFAQSEVSLPIHPYLTDAEVEHVVSTVRAWKG</sequence>
<dbReference type="AlphaFoldDB" id="A0A1I7DLX0"/>
<dbReference type="PIRSF" id="PIRSF000390">
    <property type="entry name" value="PLP_StrS"/>
    <property type="match status" value="1"/>
</dbReference>
<evidence type="ECO:0000256" key="1">
    <source>
        <dbReference type="ARBA" id="ARBA00022898"/>
    </source>
</evidence>
<dbReference type="InterPro" id="IPR000653">
    <property type="entry name" value="DegT/StrS_aminotransferase"/>
</dbReference>
<keyword evidence="1 4" id="KW-0663">Pyridoxal phosphate</keyword>
<feature type="modified residue" description="N6-(pyridoxal phosphate)lysine" evidence="4">
    <location>
        <position position="187"/>
    </location>
</feature>
<dbReference type="EMBL" id="FPAW01000030">
    <property type="protein sequence ID" value="SFU12691.1"/>
    <property type="molecule type" value="Genomic_DNA"/>
</dbReference>
<dbReference type="InterPro" id="IPR015421">
    <property type="entry name" value="PyrdxlP-dep_Trfase_major"/>
</dbReference>
<gene>
    <name evidence="6" type="ORF">SAMN05216236_13039</name>
</gene>
<dbReference type="STRING" id="999627.SAMN05216236_13039"/>
<evidence type="ECO:0000256" key="4">
    <source>
        <dbReference type="PIRSR" id="PIRSR000390-2"/>
    </source>
</evidence>
<dbReference type="PANTHER" id="PTHR30244:SF36">
    <property type="entry name" value="3-OXO-GLUCOSE-6-PHOSPHATE:GLUTAMATE AMINOTRANSFERASE"/>
    <property type="match status" value="1"/>
</dbReference>
<reference evidence="6 7" key="1">
    <citation type="submission" date="2016-10" db="EMBL/GenBank/DDBJ databases">
        <authorList>
            <person name="de Groot N.N."/>
        </authorList>
    </citation>
    <scope>NUCLEOTIDE SEQUENCE [LARGE SCALE GENOMIC DNA]</scope>
    <source>
        <strain evidence="6 7">CGMCC 1.10959</strain>
    </source>
</reference>
<dbReference type="GO" id="GO:0000271">
    <property type="term" value="P:polysaccharide biosynthetic process"/>
    <property type="evidence" value="ECO:0007669"/>
    <property type="project" value="TreeGrafter"/>
</dbReference>
<comment type="similarity">
    <text evidence="2 5">Belongs to the DegT/DnrJ/EryC1 family.</text>
</comment>
<dbReference type="InterPro" id="IPR015424">
    <property type="entry name" value="PyrdxlP-dep_Trfase"/>
</dbReference>
<dbReference type="Gene3D" id="3.90.1150.10">
    <property type="entry name" value="Aspartate Aminotransferase, domain 1"/>
    <property type="match status" value="1"/>
</dbReference>
<evidence type="ECO:0000256" key="3">
    <source>
        <dbReference type="PIRSR" id="PIRSR000390-1"/>
    </source>
</evidence>
<dbReference type="Proteomes" id="UP000182466">
    <property type="component" value="Unassembled WGS sequence"/>
</dbReference>
<evidence type="ECO:0000256" key="5">
    <source>
        <dbReference type="RuleBase" id="RU004508"/>
    </source>
</evidence>
<dbReference type="SUPFAM" id="SSF53383">
    <property type="entry name" value="PLP-dependent transferases"/>
    <property type="match status" value="1"/>
</dbReference>
<evidence type="ECO:0000313" key="6">
    <source>
        <dbReference type="EMBL" id="SFU12691.1"/>
    </source>
</evidence>
<protein>
    <submittedName>
        <fullName evidence="6">dTDP-3-amino-3, 4, 6-trideoxy-alpha-D-glucose transaminase</fullName>
    </submittedName>
</protein>
<dbReference type="RefSeq" id="WP_036048990.1">
    <property type="nucleotide sequence ID" value="NZ_FPAW01000030.1"/>
</dbReference>
<evidence type="ECO:0000256" key="2">
    <source>
        <dbReference type="ARBA" id="ARBA00037999"/>
    </source>
</evidence>